<dbReference type="InterPro" id="IPR045155">
    <property type="entry name" value="Beta-lactam_cat"/>
</dbReference>
<dbReference type="EMBL" id="BAAATD010000004">
    <property type="protein sequence ID" value="GAA2599436.1"/>
    <property type="molecule type" value="Genomic_DNA"/>
</dbReference>
<evidence type="ECO:0000313" key="4">
    <source>
        <dbReference type="Proteomes" id="UP001501509"/>
    </source>
</evidence>
<dbReference type="RefSeq" id="WP_344542286.1">
    <property type="nucleotide sequence ID" value="NZ_BAAATD010000004.1"/>
</dbReference>
<accession>A0ABP6C6A4</accession>
<dbReference type="Proteomes" id="UP001501509">
    <property type="component" value="Unassembled WGS sequence"/>
</dbReference>
<dbReference type="Gene3D" id="3.40.710.10">
    <property type="entry name" value="DD-peptidase/beta-lactamase superfamily"/>
    <property type="match status" value="1"/>
</dbReference>
<keyword evidence="4" id="KW-1185">Reference proteome</keyword>
<dbReference type="InterPro" id="IPR000871">
    <property type="entry name" value="Beta-lactam_class-A"/>
</dbReference>
<feature type="compositionally biased region" description="Pro residues" evidence="1">
    <location>
        <begin position="47"/>
        <end position="59"/>
    </location>
</feature>
<dbReference type="SUPFAM" id="SSF56601">
    <property type="entry name" value="beta-lactamase/transpeptidase-like"/>
    <property type="match status" value="1"/>
</dbReference>
<reference evidence="4" key="1">
    <citation type="journal article" date="2019" name="Int. J. Syst. Evol. Microbiol.">
        <title>The Global Catalogue of Microorganisms (GCM) 10K type strain sequencing project: providing services to taxonomists for standard genome sequencing and annotation.</title>
        <authorList>
            <consortium name="The Broad Institute Genomics Platform"/>
            <consortium name="The Broad Institute Genome Sequencing Center for Infectious Disease"/>
            <person name="Wu L."/>
            <person name="Ma J."/>
        </authorList>
    </citation>
    <scope>NUCLEOTIDE SEQUENCE [LARGE SCALE GENOMIC DNA]</scope>
    <source>
        <strain evidence="4">JCM 6833</strain>
    </source>
</reference>
<evidence type="ECO:0000256" key="1">
    <source>
        <dbReference type="SAM" id="MobiDB-lite"/>
    </source>
</evidence>
<feature type="region of interest" description="Disordered" evidence="1">
    <location>
        <begin position="30"/>
        <end position="70"/>
    </location>
</feature>
<comment type="caution">
    <text evidence="3">The sequence shown here is derived from an EMBL/GenBank/DDBJ whole genome shotgun (WGS) entry which is preliminary data.</text>
</comment>
<organism evidence="3 4">
    <name type="scientific">Actinomadura fulvescens</name>
    <dbReference type="NCBI Taxonomy" id="46160"/>
    <lineage>
        <taxon>Bacteria</taxon>
        <taxon>Bacillati</taxon>
        <taxon>Actinomycetota</taxon>
        <taxon>Actinomycetes</taxon>
        <taxon>Streptosporangiales</taxon>
        <taxon>Thermomonosporaceae</taxon>
        <taxon>Actinomadura</taxon>
    </lineage>
</organism>
<evidence type="ECO:0000313" key="3">
    <source>
        <dbReference type="EMBL" id="GAA2599436.1"/>
    </source>
</evidence>
<gene>
    <name evidence="3" type="ORF">GCM10010411_36270</name>
</gene>
<dbReference type="Pfam" id="PF13354">
    <property type="entry name" value="Beta-lactamase2"/>
    <property type="match status" value="1"/>
</dbReference>
<proteinExistence type="predicted"/>
<protein>
    <recommendedName>
        <fullName evidence="2">Beta-lactamase class A catalytic domain-containing protein</fullName>
    </recommendedName>
</protein>
<dbReference type="PANTHER" id="PTHR35333:SF3">
    <property type="entry name" value="BETA-LACTAMASE-TYPE TRANSPEPTIDASE FOLD CONTAINING PROTEIN"/>
    <property type="match status" value="1"/>
</dbReference>
<dbReference type="InterPro" id="IPR012338">
    <property type="entry name" value="Beta-lactam/transpept-like"/>
</dbReference>
<name>A0ABP6C6A4_9ACTN</name>
<dbReference type="PANTHER" id="PTHR35333">
    <property type="entry name" value="BETA-LACTAMASE"/>
    <property type="match status" value="1"/>
</dbReference>
<evidence type="ECO:0000259" key="2">
    <source>
        <dbReference type="Pfam" id="PF13354"/>
    </source>
</evidence>
<sequence>MRFRHAAIRTGVAAAITLATVGLTVHEQPDDAPAAAAPRAPITAPRTPSPPPAVTPAPSPSASARARARARASREIRDYLEDRAGRVSAAVRDLETGATYSYGSKVRTATASIVKVNILMALLLKAQRAHRRLSPYEKSLAAQMIQHSDNGAASVLWNSIGGGGGLDKANRKLGLRHTTAGPGGAWGSTTTSAADQLRLLGALTSERGPLSAKHRDYVLDLMKGVVDDQAWGVSAAAEREGSVALKNGWLPRRVDGGAWTVNSIGRISDDGADCLVAVISAGHPSLSAGVATVERVATLATRAVRPGRGDG</sequence>
<feature type="domain" description="Beta-lactamase class A catalytic" evidence="2">
    <location>
        <begin position="139"/>
        <end position="257"/>
    </location>
</feature>
<feature type="compositionally biased region" description="Low complexity" evidence="1">
    <location>
        <begin position="32"/>
        <end position="46"/>
    </location>
</feature>